<reference evidence="1 2" key="1">
    <citation type="submission" date="2024-06" db="EMBL/GenBank/DDBJ databases">
        <title>Genomic Encyclopedia of Type Strains, Phase V (KMG-V): Genome sequencing to study the core and pangenomes of soil and plant-associated prokaryotes.</title>
        <authorList>
            <person name="Whitman W."/>
        </authorList>
    </citation>
    <scope>NUCLEOTIDE SEQUENCE [LARGE SCALE GENOMIC DNA]</scope>
    <source>
        <strain evidence="1 2">USDA 160</strain>
    </source>
</reference>
<evidence type="ECO:0000313" key="1">
    <source>
        <dbReference type="EMBL" id="MET4716230.1"/>
    </source>
</evidence>
<organism evidence="1 2">
    <name type="scientific">Bradyrhizobium japonicum</name>
    <dbReference type="NCBI Taxonomy" id="375"/>
    <lineage>
        <taxon>Bacteria</taxon>
        <taxon>Pseudomonadati</taxon>
        <taxon>Pseudomonadota</taxon>
        <taxon>Alphaproteobacteria</taxon>
        <taxon>Hyphomicrobiales</taxon>
        <taxon>Nitrobacteraceae</taxon>
        <taxon>Bradyrhizobium</taxon>
    </lineage>
</organism>
<keyword evidence="2" id="KW-1185">Reference proteome</keyword>
<dbReference type="EMBL" id="JBEPTQ010000001">
    <property type="protein sequence ID" value="MET4716230.1"/>
    <property type="molecule type" value="Genomic_DNA"/>
</dbReference>
<dbReference type="Proteomes" id="UP001549291">
    <property type="component" value="Unassembled WGS sequence"/>
</dbReference>
<protein>
    <submittedName>
        <fullName evidence="1">Uncharacterized protein</fullName>
    </submittedName>
</protein>
<evidence type="ECO:0000313" key="2">
    <source>
        <dbReference type="Proteomes" id="UP001549291"/>
    </source>
</evidence>
<gene>
    <name evidence="1" type="ORF">ABIF63_000333</name>
</gene>
<accession>A0ABV2RIU4</accession>
<name>A0ABV2RIU4_BRAJP</name>
<sequence length="60" mass="6856">MMRYPWILTAALFAVGVIAWAELAERPPENPLRIEASLTIAADPDLRLVSERSPYMRTER</sequence>
<proteinExistence type="predicted"/>
<comment type="caution">
    <text evidence="1">The sequence shown here is derived from an EMBL/GenBank/DDBJ whole genome shotgun (WGS) entry which is preliminary data.</text>
</comment>